<feature type="transmembrane region" description="Helical" evidence="7">
    <location>
        <begin position="93"/>
        <end position="115"/>
    </location>
</feature>
<evidence type="ECO:0000256" key="6">
    <source>
        <dbReference type="ARBA" id="ARBA00023136"/>
    </source>
</evidence>
<dbReference type="AlphaFoldDB" id="A0A5B2VWJ9"/>
<reference evidence="8 9" key="1">
    <citation type="submission" date="2019-09" db="EMBL/GenBank/DDBJ databases">
        <title>Chitinophaga ginsengihumi sp. nov., isolated from soil of ginseng rhizosphere.</title>
        <authorList>
            <person name="Lee J."/>
        </authorList>
    </citation>
    <scope>NUCLEOTIDE SEQUENCE [LARGE SCALE GENOMIC DNA]</scope>
    <source>
        <strain evidence="8 9">BN140078</strain>
    </source>
</reference>
<evidence type="ECO:0000256" key="4">
    <source>
        <dbReference type="ARBA" id="ARBA00022692"/>
    </source>
</evidence>
<feature type="transmembrane region" description="Helical" evidence="7">
    <location>
        <begin position="58"/>
        <end position="81"/>
    </location>
</feature>
<comment type="subcellular location">
    <subcellularLocation>
        <location evidence="1">Cell membrane</location>
        <topology evidence="1">Multi-pass membrane protein</topology>
    </subcellularLocation>
</comment>
<sequence length="162" mass="18051">MNHQTNNKQDYIQLFLRIAIGASYICPGLDRFGVWGPPGGARISWGDWPHFMQYASKVLFFLPAGIAEVFAFIASLSEIIFGTLLIIGLFTRWAALGSGLLLLTFALCMTFAFGVQAPLNYSVFTASAGSFLLATMPIYKYSLDNRLNNRRTNFDTSNIFQQ</sequence>
<evidence type="ECO:0000256" key="3">
    <source>
        <dbReference type="ARBA" id="ARBA00022475"/>
    </source>
</evidence>
<gene>
    <name evidence="8" type="ORF">F0L74_08505</name>
</gene>
<dbReference type="EMBL" id="VUOC01000002">
    <property type="protein sequence ID" value="KAA2242566.1"/>
    <property type="molecule type" value="Genomic_DNA"/>
</dbReference>
<keyword evidence="3" id="KW-1003">Cell membrane</keyword>
<dbReference type="Proteomes" id="UP000324611">
    <property type="component" value="Unassembled WGS sequence"/>
</dbReference>
<evidence type="ECO:0000313" key="9">
    <source>
        <dbReference type="Proteomes" id="UP000324611"/>
    </source>
</evidence>
<comment type="caution">
    <text evidence="8">The sequence shown here is derived from an EMBL/GenBank/DDBJ whole genome shotgun (WGS) entry which is preliminary data.</text>
</comment>
<dbReference type="PANTHER" id="PTHR33452">
    <property type="entry name" value="OXIDOREDUCTASE CATD-RELATED"/>
    <property type="match status" value="1"/>
</dbReference>
<keyword evidence="4 7" id="KW-0812">Transmembrane</keyword>
<keyword evidence="6 7" id="KW-0472">Membrane</keyword>
<protein>
    <submittedName>
        <fullName evidence="8">DoxX family protein</fullName>
    </submittedName>
</protein>
<dbReference type="InterPro" id="IPR051907">
    <property type="entry name" value="DoxX-like_oxidoreductase"/>
</dbReference>
<reference evidence="8 9" key="2">
    <citation type="submission" date="2019-09" db="EMBL/GenBank/DDBJ databases">
        <authorList>
            <person name="Jin C."/>
        </authorList>
    </citation>
    <scope>NUCLEOTIDE SEQUENCE [LARGE SCALE GENOMIC DNA]</scope>
    <source>
        <strain evidence="8 9">BN140078</strain>
    </source>
</reference>
<dbReference type="PANTHER" id="PTHR33452:SF1">
    <property type="entry name" value="INNER MEMBRANE PROTEIN YPHA-RELATED"/>
    <property type="match status" value="1"/>
</dbReference>
<name>A0A5B2VWJ9_9BACT</name>
<dbReference type="RefSeq" id="WP_149837438.1">
    <property type="nucleotide sequence ID" value="NZ_VUOC01000002.1"/>
</dbReference>
<organism evidence="8 9">
    <name type="scientific">Chitinophaga agrisoli</name>
    <dbReference type="NCBI Taxonomy" id="2607653"/>
    <lineage>
        <taxon>Bacteria</taxon>
        <taxon>Pseudomonadati</taxon>
        <taxon>Bacteroidota</taxon>
        <taxon>Chitinophagia</taxon>
        <taxon>Chitinophagales</taxon>
        <taxon>Chitinophagaceae</taxon>
        <taxon>Chitinophaga</taxon>
    </lineage>
</organism>
<comment type="similarity">
    <text evidence="2">Belongs to the DoxX family.</text>
</comment>
<keyword evidence="5 7" id="KW-1133">Transmembrane helix</keyword>
<keyword evidence="9" id="KW-1185">Reference proteome</keyword>
<evidence type="ECO:0000256" key="1">
    <source>
        <dbReference type="ARBA" id="ARBA00004651"/>
    </source>
</evidence>
<feature type="transmembrane region" description="Helical" evidence="7">
    <location>
        <begin position="121"/>
        <end position="141"/>
    </location>
</feature>
<dbReference type="InterPro" id="IPR032808">
    <property type="entry name" value="DoxX"/>
</dbReference>
<dbReference type="GO" id="GO:0005886">
    <property type="term" value="C:plasma membrane"/>
    <property type="evidence" value="ECO:0007669"/>
    <property type="project" value="UniProtKB-SubCell"/>
</dbReference>
<evidence type="ECO:0000256" key="2">
    <source>
        <dbReference type="ARBA" id="ARBA00006679"/>
    </source>
</evidence>
<proteinExistence type="inferred from homology"/>
<evidence type="ECO:0000256" key="5">
    <source>
        <dbReference type="ARBA" id="ARBA00022989"/>
    </source>
</evidence>
<evidence type="ECO:0000313" key="8">
    <source>
        <dbReference type="EMBL" id="KAA2242566.1"/>
    </source>
</evidence>
<evidence type="ECO:0000256" key="7">
    <source>
        <dbReference type="SAM" id="Phobius"/>
    </source>
</evidence>
<accession>A0A5B2VWJ9</accession>
<dbReference type="Pfam" id="PF07681">
    <property type="entry name" value="DoxX"/>
    <property type="match status" value="1"/>
</dbReference>